<dbReference type="AlphaFoldDB" id="F0Y051"/>
<feature type="chain" id="PRO_5003264320" description="SET domain-containing protein" evidence="2">
    <location>
        <begin position="18"/>
        <end position="732"/>
    </location>
</feature>
<dbReference type="PANTHER" id="PTHR13271">
    <property type="entry name" value="UNCHARACTERIZED PUTATIVE METHYLTRANSFERASE"/>
    <property type="match status" value="1"/>
</dbReference>
<dbReference type="SUPFAM" id="SSF82199">
    <property type="entry name" value="SET domain"/>
    <property type="match status" value="1"/>
</dbReference>
<evidence type="ECO:0000313" key="3">
    <source>
        <dbReference type="EMBL" id="EGB11506.1"/>
    </source>
</evidence>
<name>F0Y051_AURAN</name>
<reference evidence="3 4" key="1">
    <citation type="journal article" date="2011" name="Proc. Natl. Acad. Sci. U.S.A.">
        <title>Niche of harmful alga Aureococcus anophagefferens revealed through ecogenomics.</title>
        <authorList>
            <person name="Gobler C.J."/>
            <person name="Berry D.L."/>
            <person name="Dyhrman S.T."/>
            <person name="Wilhelm S.W."/>
            <person name="Salamov A."/>
            <person name="Lobanov A.V."/>
            <person name="Zhang Y."/>
            <person name="Collier J.L."/>
            <person name="Wurch L.L."/>
            <person name="Kustka A.B."/>
            <person name="Dill B.D."/>
            <person name="Shah M."/>
            <person name="VerBerkmoes N.C."/>
            <person name="Kuo A."/>
            <person name="Terry A."/>
            <person name="Pangilinan J."/>
            <person name="Lindquist E.A."/>
            <person name="Lucas S."/>
            <person name="Paulsen I.T."/>
            <person name="Hattenrath-Lehmann T.K."/>
            <person name="Talmage S.C."/>
            <person name="Walker E.A."/>
            <person name="Koch F."/>
            <person name="Burson A.M."/>
            <person name="Marcoval M.A."/>
            <person name="Tang Y.Z."/>
            <person name="Lecleir G.R."/>
            <person name="Coyne K.J."/>
            <person name="Berg G.M."/>
            <person name="Bertrand E.M."/>
            <person name="Saito M.A."/>
            <person name="Gladyshev V.N."/>
            <person name="Grigoriev I.V."/>
        </authorList>
    </citation>
    <scope>NUCLEOTIDE SEQUENCE [LARGE SCALE GENOMIC DNA]</scope>
    <source>
        <strain evidence="4">CCMP 1984</strain>
    </source>
</reference>
<keyword evidence="2" id="KW-0732">Signal</keyword>
<protein>
    <recommendedName>
        <fullName evidence="5">SET domain-containing protein</fullName>
    </recommendedName>
</protein>
<feature type="compositionally biased region" description="Low complexity" evidence="1">
    <location>
        <begin position="705"/>
        <end position="721"/>
    </location>
</feature>
<evidence type="ECO:0000256" key="2">
    <source>
        <dbReference type="SAM" id="SignalP"/>
    </source>
</evidence>
<dbReference type="InterPro" id="IPR050600">
    <property type="entry name" value="SETD3_SETD6_MTase"/>
</dbReference>
<accession>F0Y051</accession>
<dbReference type="GeneID" id="20228010"/>
<dbReference type="Gene3D" id="3.90.1410.10">
    <property type="entry name" value="set domain protein methyltransferase, domain 1"/>
    <property type="match status" value="1"/>
</dbReference>
<gene>
    <name evidence="3" type="ORF">AURANDRAFT_70959</name>
</gene>
<dbReference type="Proteomes" id="UP000002729">
    <property type="component" value="Unassembled WGS sequence"/>
</dbReference>
<evidence type="ECO:0000256" key="1">
    <source>
        <dbReference type="SAM" id="MobiDB-lite"/>
    </source>
</evidence>
<dbReference type="InterPro" id="IPR046341">
    <property type="entry name" value="SET_dom_sf"/>
</dbReference>
<evidence type="ECO:0000313" key="4">
    <source>
        <dbReference type="Proteomes" id="UP000002729"/>
    </source>
</evidence>
<dbReference type="GO" id="GO:0016279">
    <property type="term" value="F:protein-lysine N-methyltransferase activity"/>
    <property type="evidence" value="ECO:0007669"/>
    <property type="project" value="TreeGrafter"/>
</dbReference>
<dbReference type="CDD" id="cd10527">
    <property type="entry name" value="SET_LSMT"/>
    <property type="match status" value="1"/>
</dbReference>
<dbReference type="EMBL" id="GL833122">
    <property type="protein sequence ID" value="EGB11506.1"/>
    <property type="molecule type" value="Genomic_DNA"/>
</dbReference>
<feature type="compositionally biased region" description="Low complexity" evidence="1">
    <location>
        <begin position="668"/>
        <end position="681"/>
    </location>
</feature>
<evidence type="ECO:0008006" key="5">
    <source>
        <dbReference type="Google" id="ProtNLM"/>
    </source>
</evidence>
<feature type="region of interest" description="Disordered" evidence="1">
    <location>
        <begin position="668"/>
        <end position="732"/>
    </location>
</feature>
<feature type="signal peptide" evidence="2">
    <location>
        <begin position="1"/>
        <end position="17"/>
    </location>
</feature>
<dbReference type="OrthoDB" id="38008at2759"/>
<proteinExistence type="predicted"/>
<sequence length="732" mass="76790">MGLLTLLFACFVARGEALAKGGGFGAPKAKKKKAVVVAPEPPKYAALREWATNQGAELSGLVASECRAGLGADLVATKAFKKDAVVARVPSELALALSDPNAGEADLAECGANFYKFGYLEDKFFAPYVATLPAPSEITATPDHWDASDVESTEWPPLVEEVARRRARVAAVAAETGTPEELVRYGAFLASSRAHELRLDDVGGDAGAVHPSAEGAAKPTKALRVLVPFLDTANWGASPNVRLEVLDAARDDATFALIALKPIAPDDALVASYGARATPDLLLDFGFVPNARLDGSASVDGRLVAQGAATFADASTAADRATLDDAGASQPAKLASKLRIALKSAKINKKHEALFKAVHAKNAGVAAPSRPDPNAQLPPGTERRRVAAGAKGGGGGAAGAKTGASRECDYKRALDAHLGRAPVAPERRSTRVDSSGVLATDVATAKTKAVFANEQNVGPGVVATTGSTISPGKAARDARKQRPPIDISDEGAVDAALIESLLFLVAQRLPGDEALIPSSVVAKYVDEKYWLKSKVVDDKFYCSMSMLMSRAFALKVAYTAKSDIDQSKDILRFLDIKNQIASSGMRKEVQEKKMTEVAACASTVTAATASGRFEAFCLLMNKICGTNMTKTEIGCWVQDVGEQELRATTVGDVGRSVLAWRRVPPFLSTATSTSSSRPAPFTRRKPGSRWTSSTAKRGSSRRTSRPAPSASASTAGPRARGTPSTARSSPCR</sequence>
<dbReference type="KEGG" id="aaf:AURANDRAFT_70959"/>
<feature type="region of interest" description="Disordered" evidence="1">
    <location>
        <begin position="362"/>
        <end position="405"/>
    </location>
</feature>
<keyword evidence="4" id="KW-1185">Reference proteome</keyword>
<feature type="region of interest" description="Disordered" evidence="1">
    <location>
        <begin position="462"/>
        <end position="485"/>
    </location>
</feature>
<dbReference type="RefSeq" id="XP_009033866.1">
    <property type="nucleotide sequence ID" value="XM_009035618.1"/>
</dbReference>
<dbReference type="InParanoid" id="F0Y051"/>
<organism evidence="4">
    <name type="scientific">Aureococcus anophagefferens</name>
    <name type="common">Harmful bloom alga</name>
    <dbReference type="NCBI Taxonomy" id="44056"/>
    <lineage>
        <taxon>Eukaryota</taxon>
        <taxon>Sar</taxon>
        <taxon>Stramenopiles</taxon>
        <taxon>Ochrophyta</taxon>
        <taxon>Pelagophyceae</taxon>
        <taxon>Pelagomonadales</taxon>
        <taxon>Pelagomonadaceae</taxon>
        <taxon>Aureococcus</taxon>
    </lineage>
</organism>
<feature type="compositionally biased region" description="Polar residues" evidence="1">
    <location>
        <begin position="722"/>
        <end position="732"/>
    </location>
</feature>